<dbReference type="InterPro" id="IPR015700">
    <property type="entry name" value="RPC1"/>
</dbReference>
<protein>
    <recommendedName>
        <fullName evidence="13">DNA-directed RNA polymerase subunit</fullName>
        <ecNumber evidence="13">2.7.7.6</ecNumber>
    </recommendedName>
</protein>
<keyword evidence="8" id="KW-0862">Zinc</keyword>
<dbReference type="InterPro" id="IPR007083">
    <property type="entry name" value="RNA_pol_Rpb1_4"/>
</dbReference>
<dbReference type="InterPro" id="IPR007080">
    <property type="entry name" value="RNA_pol_Rpb1_1"/>
</dbReference>
<dbReference type="Proteomes" id="UP001214638">
    <property type="component" value="Unassembled WGS sequence"/>
</dbReference>
<proteinExistence type="inferred from homology"/>
<dbReference type="FunFam" id="2.40.40.20:FF:000019">
    <property type="entry name" value="DNA-directed RNA polymerase II subunit RPB1"/>
    <property type="match status" value="1"/>
</dbReference>
<dbReference type="GO" id="GO:0046872">
    <property type="term" value="F:metal ion binding"/>
    <property type="evidence" value="ECO:0007669"/>
    <property type="project" value="UniProtKB-KW"/>
</dbReference>
<dbReference type="CDD" id="cd02583">
    <property type="entry name" value="RNAP_III_RPC1_N"/>
    <property type="match status" value="1"/>
</dbReference>
<dbReference type="EC" id="2.7.7.6" evidence="13"/>
<evidence type="ECO:0000256" key="7">
    <source>
        <dbReference type="ARBA" id="ARBA00022723"/>
    </source>
</evidence>
<dbReference type="InterPro" id="IPR044893">
    <property type="entry name" value="RNA_pol_Rpb1_clamp_domain"/>
</dbReference>
<dbReference type="InterPro" id="IPR035698">
    <property type="entry name" value="RNAP_III_Rpc1_C"/>
</dbReference>
<dbReference type="Pfam" id="PF00623">
    <property type="entry name" value="RNA_pol_Rpb1_2"/>
    <property type="match status" value="1"/>
</dbReference>
<evidence type="ECO:0000256" key="6">
    <source>
        <dbReference type="ARBA" id="ARBA00022695"/>
    </source>
</evidence>
<dbReference type="EMBL" id="JALLKP010000002">
    <property type="protein sequence ID" value="KAK2196493.1"/>
    <property type="molecule type" value="Genomic_DNA"/>
</dbReference>
<dbReference type="FunFam" id="1.10.150.390:FF:000004">
    <property type="entry name" value="DNA-directed RNA polymerase subunit"/>
    <property type="match status" value="1"/>
</dbReference>
<keyword evidence="5 13" id="KW-0808">Transferase</keyword>
<evidence type="ECO:0000256" key="13">
    <source>
        <dbReference type="RuleBase" id="RU004279"/>
    </source>
</evidence>
<dbReference type="InterPro" id="IPR007066">
    <property type="entry name" value="RNA_pol_Rpb1_3"/>
</dbReference>
<dbReference type="Gene3D" id="1.10.132.30">
    <property type="match status" value="1"/>
</dbReference>
<accession>A0AAD9UNW7</accession>
<dbReference type="PANTHER" id="PTHR48446:SF1">
    <property type="entry name" value="DNA-DIRECTED RNA POLYMERASE SUBUNIT BETA' N-TERMINAL SECTION"/>
    <property type="match status" value="1"/>
</dbReference>
<reference evidence="16" key="1">
    <citation type="journal article" date="2023" name="Nat. Microbiol.">
        <title>Babesia duncani multi-omics identifies virulence factors and drug targets.</title>
        <authorList>
            <person name="Singh P."/>
            <person name="Lonardi S."/>
            <person name="Liang Q."/>
            <person name="Vydyam P."/>
            <person name="Khabirova E."/>
            <person name="Fang T."/>
            <person name="Gihaz S."/>
            <person name="Thekkiniath J."/>
            <person name="Munshi M."/>
            <person name="Abel S."/>
            <person name="Ciampossin L."/>
            <person name="Batugedara G."/>
            <person name="Gupta M."/>
            <person name="Lu X.M."/>
            <person name="Lenz T."/>
            <person name="Chakravarty S."/>
            <person name="Cornillot E."/>
            <person name="Hu Y."/>
            <person name="Ma W."/>
            <person name="Gonzalez L.M."/>
            <person name="Sanchez S."/>
            <person name="Estrada K."/>
            <person name="Sanchez-Flores A."/>
            <person name="Montero E."/>
            <person name="Harb O.S."/>
            <person name="Le Roch K.G."/>
            <person name="Mamoun C.B."/>
        </authorList>
    </citation>
    <scope>NUCLEOTIDE SEQUENCE</scope>
    <source>
        <strain evidence="16">WA1</strain>
    </source>
</reference>
<evidence type="ECO:0000256" key="8">
    <source>
        <dbReference type="ARBA" id="ARBA00022833"/>
    </source>
</evidence>
<dbReference type="GO" id="GO:0003677">
    <property type="term" value="F:DNA binding"/>
    <property type="evidence" value="ECO:0007669"/>
    <property type="project" value="InterPro"/>
</dbReference>
<dbReference type="GO" id="GO:0006351">
    <property type="term" value="P:DNA-templated transcription"/>
    <property type="evidence" value="ECO:0007669"/>
    <property type="project" value="InterPro"/>
</dbReference>
<evidence type="ECO:0000256" key="10">
    <source>
        <dbReference type="ARBA" id="ARBA00023163"/>
    </source>
</evidence>
<keyword evidence="11" id="KW-0539">Nucleus</keyword>
<evidence type="ECO:0000256" key="12">
    <source>
        <dbReference type="ARBA" id="ARBA00048552"/>
    </source>
</evidence>
<dbReference type="Gene3D" id="2.40.40.20">
    <property type="match status" value="1"/>
</dbReference>
<dbReference type="PANTHER" id="PTHR48446">
    <property type="entry name" value="DNA-DIRECTED RNA POLYMERASE SUBUNIT BETA' N-TERMINAL SECTION"/>
    <property type="match status" value="1"/>
</dbReference>
<dbReference type="InterPro" id="IPR038120">
    <property type="entry name" value="Rpb1_funnel_sf"/>
</dbReference>
<comment type="catalytic activity">
    <reaction evidence="12 13">
        <text>RNA(n) + a ribonucleoside 5'-triphosphate = RNA(n+1) + diphosphate</text>
        <dbReference type="Rhea" id="RHEA:21248"/>
        <dbReference type="Rhea" id="RHEA-COMP:14527"/>
        <dbReference type="Rhea" id="RHEA-COMP:17342"/>
        <dbReference type="ChEBI" id="CHEBI:33019"/>
        <dbReference type="ChEBI" id="CHEBI:61557"/>
        <dbReference type="ChEBI" id="CHEBI:140395"/>
        <dbReference type="EC" id="2.7.7.6"/>
    </reaction>
</comment>
<comment type="subunit">
    <text evidence="3">Component of the RNA polymerase III (Pol III) complex consisting of 17 subunits.</text>
</comment>
<dbReference type="SUPFAM" id="SSF64484">
    <property type="entry name" value="beta and beta-prime subunits of DNA dependent RNA-polymerase"/>
    <property type="match status" value="1"/>
</dbReference>
<dbReference type="CDD" id="cd02736">
    <property type="entry name" value="RNAP_III_Rpc1_C"/>
    <property type="match status" value="1"/>
</dbReference>
<keyword evidence="6 13" id="KW-0548">Nucleotidyltransferase</keyword>
<dbReference type="GO" id="GO:0003899">
    <property type="term" value="F:DNA-directed RNA polymerase activity"/>
    <property type="evidence" value="ECO:0007669"/>
    <property type="project" value="UniProtKB-EC"/>
</dbReference>
<dbReference type="Pfam" id="PF04983">
    <property type="entry name" value="RNA_pol_Rpb1_3"/>
    <property type="match status" value="1"/>
</dbReference>
<evidence type="ECO:0000256" key="4">
    <source>
        <dbReference type="ARBA" id="ARBA00022478"/>
    </source>
</evidence>
<evidence type="ECO:0000256" key="5">
    <source>
        <dbReference type="ARBA" id="ARBA00022679"/>
    </source>
</evidence>
<keyword evidence="4 13" id="KW-0240">DNA-directed RNA polymerase</keyword>
<keyword evidence="9" id="KW-0460">Magnesium</keyword>
<dbReference type="GO" id="GO:0000428">
    <property type="term" value="C:DNA-directed RNA polymerase complex"/>
    <property type="evidence" value="ECO:0007669"/>
    <property type="project" value="UniProtKB-KW"/>
</dbReference>
<dbReference type="GO" id="GO:0005634">
    <property type="term" value="C:nucleus"/>
    <property type="evidence" value="ECO:0007669"/>
    <property type="project" value="UniProtKB-SubCell"/>
</dbReference>
<name>A0AAD9UNW7_9APIC</name>
<dbReference type="Pfam" id="PF04997">
    <property type="entry name" value="RNA_pol_Rpb1_1"/>
    <property type="match status" value="1"/>
</dbReference>
<feature type="region of interest" description="Disordered" evidence="14">
    <location>
        <begin position="1"/>
        <end position="42"/>
    </location>
</feature>
<dbReference type="KEGG" id="bdw:94336038"/>
<dbReference type="NCBIfam" id="NF006336">
    <property type="entry name" value="PRK08566.1"/>
    <property type="match status" value="1"/>
</dbReference>
<evidence type="ECO:0000259" key="15">
    <source>
        <dbReference type="SMART" id="SM00663"/>
    </source>
</evidence>
<comment type="caution">
    <text evidence="16">The sequence shown here is derived from an EMBL/GenBank/DDBJ whole genome shotgun (WGS) entry which is preliminary data.</text>
</comment>
<dbReference type="Pfam" id="PF04998">
    <property type="entry name" value="RNA_pol_Rpb1_5"/>
    <property type="match status" value="1"/>
</dbReference>
<organism evidence="16 17">
    <name type="scientific">Babesia duncani</name>
    <dbReference type="NCBI Taxonomy" id="323732"/>
    <lineage>
        <taxon>Eukaryota</taxon>
        <taxon>Sar</taxon>
        <taxon>Alveolata</taxon>
        <taxon>Apicomplexa</taxon>
        <taxon>Aconoidasida</taxon>
        <taxon>Piroplasmida</taxon>
        <taxon>Babesiidae</taxon>
        <taxon>Babesia</taxon>
    </lineage>
</organism>
<evidence type="ECO:0000313" key="16">
    <source>
        <dbReference type="EMBL" id="KAK2196493.1"/>
    </source>
</evidence>
<comment type="function">
    <text evidence="13">DNA-dependent RNA polymerase catalyzes the transcription of DNA into RNA using the four ribonucleoside triphosphates as substrates.</text>
</comment>
<dbReference type="InterPro" id="IPR042102">
    <property type="entry name" value="RNA_pol_Rpb1_3_sf"/>
</dbReference>
<dbReference type="Gene3D" id="1.10.150.390">
    <property type="match status" value="1"/>
</dbReference>
<feature type="domain" description="RNA polymerase N-terminal" evidence="15">
    <location>
        <begin position="309"/>
        <end position="615"/>
    </location>
</feature>
<keyword evidence="10 13" id="KW-0804">Transcription</keyword>
<evidence type="ECO:0000256" key="9">
    <source>
        <dbReference type="ARBA" id="ARBA00022842"/>
    </source>
</evidence>
<sequence length="1576" mass="174726">MQPGKTGKRKCPLGAPNIKQEPLELIEAPQGPSSEAPVKSKNEYQNDAMEPESFNFSSVLTKFDTDVSMEPETELVETALPVVQPTKKRLVEKGLEACCIEGVQFDIMGDVEIARCAELEVQKRELYYYLSSMPFPQGVLDLRLGCNRNDTKCETCGRALMECVGHWGYINLQLPVFHVGFFKYTIQLLYCICKRCSSLLLPFDTVAQLRDARLRRSDDPLARAVIFKRILSSCRKVTKCPACGARQGVIRRIVKPTMDQFMKLRHVVKYKEGGKIVIVEDELNPLSVLRLFEAIDPVHARILNIMDPQRLIISNLPVPPACIRPSVSLQGQGTTEDDLTCILSDIVELNNVMATQMQQGFQTNQVIGNWQFLQLQCTRLINADAPAVSQLLAAKHISKPGRGICQRLKGKEGRFRGNLSGKRVDFSARTVISPDPNIGIDEIVIPEYIARRLTFPEKVTSANLGVLQKAVLNGVSKWPGACYVMKRDGVKCTLRFANPKQVAESLQIGDIVERHLWNGDVVLFNRQPSLHRMSIMAHKARVMPGSTFRFNECVCNPYNADFDGDEMNLHMPQTYEARAEALHLMGVLQNITTPRNGDPLIAATQDFLSASYLLTSKDRFLSHQEFCQLLCYVGDGILHAQVPAPAIVYPTFLWTGKQVYTAILRQIGAVVNLECREREFQHPEPNLFGRMQPNFMCIKDGHVIISNSELLCGALAKKTLGASKDGLFYQLLRRHGPHKAADVMLKVSKLTSRWVSDFGMTIGLDDTTPSPMLLATKQQLLSDGYAKVELAIANAANIEPFPGCTRKETLELQVKGILDDLRNQAGKACNKSLSANNKPMIMFNSGAKGALINIAQMIACVGQQNVMGQRIHHGFIGRTLPHFEVGCIDAKSRGFVSNSFFSGLDPAEFWFHTMSGREGLIDTAVKTSETGYMQRRLMKALEDLAICYDYTVRTSDGQIVQFIYGDDGLGASGAHATTPKALQETLAHVLTLSRFQRTPTILNSRAPGPNSKGDLRLPLPSGDGDDENFECGIVPKCKLAMPPKVKAKASARASWRTSQVGTPLDEATSAQINRNMYAHWVVHVHLDPEHAKAPLFGDEVLDWVALLEPLCREPLPRCMQESVTSMDHTSEPRIHASSMEIDKRVNGCSMKATNTGPRFSAVLLDTIRQWAARLQTLDPEIQREYESSGMDLVQFRAFKIPPQDRISVLQIYEFLRCAWSDYLHGICEPGEAIGALGAQSIGEPGTQMTLKTFHFAGVASMNVTLGVPRIKEIINAASVIQTPIIEVPLAKKDSYDFAKSVRAKIERHTLEQVVHSIKQVYTPGATLLLVSLDSQYIQQNMLQLDASSVCAVIRNSNLITKFKLSKHNIEAPQKWLVSIRLVASEALLFQLNALVAALGQLVVCGVKDIKRCVVKREQKDVINSLTPGATFEYALAVEGYGLQQVLGIFGVDAHRVISNHVAEVAKVLGIEAARLVIVTEIKKSMDAYGIDIDGRYMKLLGDVMTFRGEVVGINRFGIQKMRASSLMLASFEETNEHLFQAAVHGRRDPIKGVSECIIMGKHIALGTGAFDLLYRE</sequence>
<dbReference type="SMART" id="SM00663">
    <property type="entry name" value="RPOLA_N"/>
    <property type="match status" value="1"/>
</dbReference>
<evidence type="ECO:0000256" key="3">
    <source>
        <dbReference type="ARBA" id="ARBA00011206"/>
    </source>
</evidence>
<dbReference type="RefSeq" id="XP_067803335.1">
    <property type="nucleotide sequence ID" value="XM_067946771.1"/>
</dbReference>
<dbReference type="Gene3D" id="3.30.1490.180">
    <property type="entry name" value="RNA polymerase ii"/>
    <property type="match status" value="1"/>
</dbReference>
<dbReference type="Gene3D" id="6.10.250.2940">
    <property type="match status" value="1"/>
</dbReference>
<evidence type="ECO:0000256" key="14">
    <source>
        <dbReference type="SAM" id="MobiDB-lite"/>
    </source>
</evidence>
<dbReference type="Gene3D" id="1.10.274.100">
    <property type="entry name" value="RNA polymerase Rpb1, domain 3"/>
    <property type="match status" value="1"/>
</dbReference>
<evidence type="ECO:0000313" key="17">
    <source>
        <dbReference type="Proteomes" id="UP001214638"/>
    </source>
</evidence>
<evidence type="ECO:0000256" key="11">
    <source>
        <dbReference type="ARBA" id="ARBA00023242"/>
    </source>
</evidence>
<keyword evidence="7" id="KW-0479">Metal-binding</keyword>
<comment type="subcellular location">
    <subcellularLocation>
        <location evidence="1">Nucleus</location>
    </subcellularLocation>
</comment>
<feature type="compositionally biased region" description="Basic residues" evidence="14">
    <location>
        <begin position="1"/>
        <end position="11"/>
    </location>
</feature>
<dbReference type="InterPro" id="IPR035697">
    <property type="entry name" value="RNAP_III_RPC1_N"/>
</dbReference>
<dbReference type="InterPro" id="IPR007081">
    <property type="entry name" value="RNA_pol_Rpb1_5"/>
</dbReference>
<keyword evidence="17" id="KW-1185">Reference proteome</keyword>
<dbReference type="InterPro" id="IPR000722">
    <property type="entry name" value="RNA_pol_asu"/>
</dbReference>
<comment type="similarity">
    <text evidence="2 13">Belongs to the RNA polymerase beta' chain family.</text>
</comment>
<gene>
    <name evidence="16" type="ORF">BdWA1_001740</name>
</gene>
<dbReference type="InterPro" id="IPR006592">
    <property type="entry name" value="RNA_pol_N"/>
</dbReference>
<dbReference type="GeneID" id="94336038"/>
<dbReference type="Gene3D" id="4.10.860.120">
    <property type="entry name" value="RNA polymerase II, clamp domain"/>
    <property type="match status" value="1"/>
</dbReference>
<dbReference type="Gene3D" id="6.20.50.80">
    <property type="match status" value="1"/>
</dbReference>
<dbReference type="Pfam" id="PF05000">
    <property type="entry name" value="RNA_pol_Rpb1_4"/>
    <property type="match status" value="1"/>
</dbReference>
<evidence type="ECO:0000256" key="2">
    <source>
        <dbReference type="ARBA" id="ARBA00006460"/>
    </source>
</evidence>
<evidence type="ECO:0000256" key="1">
    <source>
        <dbReference type="ARBA" id="ARBA00004123"/>
    </source>
</evidence>